<name>A0A9N7ZEB8_PLEPL</name>
<gene>
    <name evidence="2" type="ORF">PLEPLA_LOCUS46576</name>
</gene>
<organism evidence="2 3">
    <name type="scientific">Pleuronectes platessa</name>
    <name type="common">European plaice</name>
    <dbReference type="NCBI Taxonomy" id="8262"/>
    <lineage>
        <taxon>Eukaryota</taxon>
        <taxon>Metazoa</taxon>
        <taxon>Chordata</taxon>
        <taxon>Craniata</taxon>
        <taxon>Vertebrata</taxon>
        <taxon>Euteleostomi</taxon>
        <taxon>Actinopterygii</taxon>
        <taxon>Neopterygii</taxon>
        <taxon>Teleostei</taxon>
        <taxon>Neoteleostei</taxon>
        <taxon>Acanthomorphata</taxon>
        <taxon>Carangaria</taxon>
        <taxon>Pleuronectiformes</taxon>
        <taxon>Pleuronectoidei</taxon>
        <taxon>Pleuronectidae</taxon>
        <taxon>Pleuronectes</taxon>
    </lineage>
</organism>
<sequence>MQRKDLDSDWDIISKLFPTCSRCVCCSVCCHLSSPSQQIPHPRKVATSPSTPPNWFAVCQVQWGLRGTQGPMDPQGPWDPWGRRGRMGQMGRMGKREKREMEGMQEGLGTQGNLVSKAVKVLSARPDPGG</sequence>
<feature type="region of interest" description="Disordered" evidence="1">
    <location>
        <begin position="66"/>
        <end position="115"/>
    </location>
</feature>
<comment type="caution">
    <text evidence="2">The sequence shown here is derived from an EMBL/GenBank/DDBJ whole genome shotgun (WGS) entry which is preliminary data.</text>
</comment>
<evidence type="ECO:0000313" key="2">
    <source>
        <dbReference type="EMBL" id="CAB1458744.1"/>
    </source>
</evidence>
<reference evidence="2" key="1">
    <citation type="submission" date="2020-03" db="EMBL/GenBank/DDBJ databases">
        <authorList>
            <person name="Weist P."/>
        </authorList>
    </citation>
    <scope>NUCLEOTIDE SEQUENCE</scope>
</reference>
<evidence type="ECO:0000256" key="1">
    <source>
        <dbReference type="SAM" id="MobiDB-lite"/>
    </source>
</evidence>
<evidence type="ECO:0000313" key="3">
    <source>
        <dbReference type="Proteomes" id="UP001153269"/>
    </source>
</evidence>
<dbReference type="EMBL" id="CADEAL010004402">
    <property type="protein sequence ID" value="CAB1458744.1"/>
    <property type="molecule type" value="Genomic_DNA"/>
</dbReference>
<keyword evidence="3" id="KW-1185">Reference proteome</keyword>
<protein>
    <submittedName>
        <fullName evidence="2">Uncharacterized protein</fullName>
    </submittedName>
</protein>
<dbReference type="Proteomes" id="UP001153269">
    <property type="component" value="Unassembled WGS sequence"/>
</dbReference>
<proteinExistence type="predicted"/>
<dbReference type="AlphaFoldDB" id="A0A9N7ZEB8"/>
<accession>A0A9N7ZEB8</accession>